<name>A0A382LT17_9ZZZZ</name>
<keyword evidence="4" id="KW-0233">DNA recombination</keyword>
<dbReference type="InterPro" id="IPR050808">
    <property type="entry name" value="Phage_Integrase"/>
</dbReference>
<evidence type="ECO:0000256" key="3">
    <source>
        <dbReference type="ARBA" id="ARBA00023125"/>
    </source>
</evidence>
<feature type="non-terminal residue" evidence="8">
    <location>
        <position position="359"/>
    </location>
</feature>
<dbReference type="GO" id="GO:0046718">
    <property type="term" value="P:symbiont entry into host cell"/>
    <property type="evidence" value="ECO:0007669"/>
    <property type="project" value="UniProtKB-KW"/>
</dbReference>
<dbReference type="GO" id="GO:0003677">
    <property type="term" value="F:DNA binding"/>
    <property type="evidence" value="ECO:0007669"/>
    <property type="project" value="UniProtKB-KW"/>
</dbReference>
<reference evidence="8" key="1">
    <citation type="submission" date="2018-05" db="EMBL/GenBank/DDBJ databases">
        <authorList>
            <person name="Lanie J.A."/>
            <person name="Ng W.-L."/>
            <person name="Kazmierczak K.M."/>
            <person name="Andrzejewski T.M."/>
            <person name="Davidsen T.M."/>
            <person name="Wayne K.J."/>
            <person name="Tettelin H."/>
            <person name="Glass J.I."/>
            <person name="Rusch D."/>
            <person name="Podicherti R."/>
            <person name="Tsui H.-C.T."/>
            <person name="Winkler M.E."/>
        </authorList>
    </citation>
    <scope>NUCLEOTIDE SEQUENCE</scope>
</reference>
<gene>
    <name evidence="8" type="ORF">METZ01_LOCUS291046</name>
</gene>
<dbReference type="PANTHER" id="PTHR30629">
    <property type="entry name" value="PROPHAGE INTEGRASE"/>
    <property type="match status" value="1"/>
</dbReference>
<sequence>MPKVVKELSDLSIKRLRHRIGTGAKNPKLKGKPIKAMHAVGGVKGLYLQCLPPKGSEKVGSRQWIYRATVGDKVRNIGLGNYPTVPTKSAREAARGLLDSIQLGIDPLSEKKAKLAQLRAMQAKEITFERFARDSYIPKEAKEYKSPQQVRRLNQLLRDYAFPHIGKMLLNDIERIHIVNLIKPIWETKNETAKRVQNYVQKILQRAIKEGLREKANPAVWKDDLELSFPKASKVHKVKHYRALDWRELPKFVKAMNELDVPKGSRPEVAAMLLMILTVARPQEVRLVEWKEIDLEERIWTQPAGKYKSKLEWKIPLCPTAIRILKAQPKRRGRVFSTLNGAEIHDKYLSAMPDALGFD</sequence>
<dbReference type="PROSITE" id="PS51898">
    <property type="entry name" value="TYR_RECOMBINASE"/>
    <property type="match status" value="1"/>
</dbReference>
<dbReference type="AlphaFoldDB" id="A0A382LT17"/>
<dbReference type="InterPro" id="IPR025166">
    <property type="entry name" value="Integrase_DNA_bind_dom"/>
</dbReference>
<evidence type="ECO:0000256" key="5">
    <source>
        <dbReference type="ARBA" id="ARBA00023195"/>
    </source>
</evidence>
<dbReference type="Gene3D" id="1.10.150.130">
    <property type="match status" value="1"/>
</dbReference>
<dbReference type="Pfam" id="PF22022">
    <property type="entry name" value="Phage_int_M"/>
    <property type="match status" value="1"/>
</dbReference>
<protein>
    <recommendedName>
        <fullName evidence="7">Tyr recombinase domain-containing protein</fullName>
    </recommendedName>
</protein>
<dbReference type="Gene3D" id="1.10.443.10">
    <property type="entry name" value="Intergrase catalytic core"/>
    <property type="match status" value="1"/>
</dbReference>
<dbReference type="Pfam" id="PF13356">
    <property type="entry name" value="Arm-DNA-bind_3"/>
    <property type="match status" value="1"/>
</dbReference>
<dbReference type="Gene3D" id="3.30.160.390">
    <property type="entry name" value="Integrase, DNA-binding domain"/>
    <property type="match status" value="1"/>
</dbReference>
<evidence type="ECO:0000256" key="1">
    <source>
        <dbReference type="ARBA" id="ARBA00008857"/>
    </source>
</evidence>
<dbReference type="InterPro" id="IPR013762">
    <property type="entry name" value="Integrase-like_cat_sf"/>
</dbReference>
<accession>A0A382LT17</accession>
<dbReference type="InterPro" id="IPR011010">
    <property type="entry name" value="DNA_brk_join_enz"/>
</dbReference>
<keyword evidence="3" id="KW-0238">DNA-binding</keyword>
<dbReference type="GO" id="GO:0015074">
    <property type="term" value="P:DNA integration"/>
    <property type="evidence" value="ECO:0007669"/>
    <property type="project" value="UniProtKB-KW"/>
</dbReference>
<dbReference type="PANTHER" id="PTHR30629:SF2">
    <property type="entry name" value="PROPHAGE INTEGRASE INTS-RELATED"/>
    <property type="match status" value="1"/>
</dbReference>
<comment type="similarity">
    <text evidence="1">Belongs to the 'phage' integrase family.</text>
</comment>
<dbReference type="InterPro" id="IPR038488">
    <property type="entry name" value="Integrase_DNA-bd_sf"/>
</dbReference>
<evidence type="ECO:0000256" key="2">
    <source>
        <dbReference type="ARBA" id="ARBA00022908"/>
    </source>
</evidence>
<dbReference type="GO" id="GO:0044826">
    <property type="term" value="P:viral genome integration into host DNA"/>
    <property type="evidence" value="ECO:0007669"/>
    <property type="project" value="UniProtKB-KW"/>
</dbReference>
<dbReference type="InterPro" id="IPR010998">
    <property type="entry name" value="Integrase_recombinase_N"/>
</dbReference>
<dbReference type="InterPro" id="IPR002104">
    <property type="entry name" value="Integrase_catalytic"/>
</dbReference>
<keyword evidence="2" id="KW-0229">DNA integration</keyword>
<evidence type="ECO:0000256" key="4">
    <source>
        <dbReference type="ARBA" id="ARBA00023172"/>
    </source>
</evidence>
<dbReference type="GO" id="GO:0075713">
    <property type="term" value="P:establishment of integrated proviral latency"/>
    <property type="evidence" value="ECO:0007669"/>
    <property type="project" value="UniProtKB-KW"/>
</dbReference>
<dbReference type="SUPFAM" id="SSF56349">
    <property type="entry name" value="DNA breaking-rejoining enzymes"/>
    <property type="match status" value="1"/>
</dbReference>
<evidence type="ECO:0000259" key="7">
    <source>
        <dbReference type="PROSITE" id="PS51898"/>
    </source>
</evidence>
<feature type="domain" description="Tyr recombinase" evidence="7">
    <location>
        <begin position="239"/>
        <end position="359"/>
    </location>
</feature>
<dbReference type="InterPro" id="IPR053876">
    <property type="entry name" value="Phage_int_M"/>
</dbReference>
<keyword evidence="5" id="KW-1179">Viral genome integration</keyword>
<organism evidence="8">
    <name type="scientific">marine metagenome</name>
    <dbReference type="NCBI Taxonomy" id="408172"/>
    <lineage>
        <taxon>unclassified sequences</taxon>
        <taxon>metagenomes</taxon>
        <taxon>ecological metagenomes</taxon>
    </lineage>
</organism>
<proteinExistence type="inferred from homology"/>
<dbReference type="GO" id="GO:0006310">
    <property type="term" value="P:DNA recombination"/>
    <property type="evidence" value="ECO:0007669"/>
    <property type="project" value="UniProtKB-KW"/>
</dbReference>
<evidence type="ECO:0000313" key="8">
    <source>
        <dbReference type="EMBL" id="SVC38192.1"/>
    </source>
</evidence>
<dbReference type="EMBL" id="UINC01088186">
    <property type="protein sequence ID" value="SVC38192.1"/>
    <property type="molecule type" value="Genomic_DNA"/>
</dbReference>
<keyword evidence="6" id="KW-1160">Virus entry into host cell</keyword>
<evidence type="ECO:0000256" key="6">
    <source>
        <dbReference type="ARBA" id="ARBA00023296"/>
    </source>
</evidence>